<dbReference type="EMBL" id="BK032511">
    <property type="protein sequence ID" value="DAF44510.1"/>
    <property type="molecule type" value="Genomic_DNA"/>
</dbReference>
<name>A0A8S5S0K4_9CAUD</name>
<sequence length="35" mass="4271">MVSPKSRYYIITNLRCKFFYIHYSDVLSGFTFILF</sequence>
<accession>A0A8S5S0K4</accession>
<protein>
    <submittedName>
        <fullName evidence="1">Uncharacterized protein</fullName>
    </submittedName>
</protein>
<reference evidence="1" key="1">
    <citation type="journal article" date="2021" name="Proc. Natl. Acad. Sci. U.S.A.">
        <title>A Catalog of Tens of Thousands of Viruses from Human Metagenomes Reveals Hidden Associations with Chronic Diseases.</title>
        <authorList>
            <person name="Tisza M.J."/>
            <person name="Buck C.B."/>
        </authorList>
    </citation>
    <scope>NUCLEOTIDE SEQUENCE</scope>
    <source>
        <strain evidence="1">Ct8Lf7</strain>
    </source>
</reference>
<organism evidence="1">
    <name type="scientific">Podoviridae sp. ct8Lf7</name>
    <dbReference type="NCBI Taxonomy" id="2827723"/>
    <lineage>
        <taxon>Viruses</taxon>
        <taxon>Duplodnaviria</taxon>
        <taxon>Heunggongvirae</taxon>
        <taxon>Uroviricota</taxon>
        <taxon>Caudoviricetes</taxon>
    </lineage>
</organism>
<proteinExistence type="predicted"/>
<evidence type="ECO:0000313" key="1">
    <source>
        <dbReference type="EMBL" id="DAF44510.1"/>
    </source>
</evidence>